<name>A0ABS8IEQ9_9NOSO</name>
<reference evidence="1 2" key="1">
    <citation type="journal article" date="2021" name="Microorganisms">
        <title>Genome Evolution of Filamentous Cyanobacterium Nostoc Species: From Facultative Symbiosis to Free Living.</title>
        <authorList>
            <person name="Huo D."/>
            <person name="Li H."/>
            <person name="Cai F."/>
            <person name="Guo X."/>
            <person name="Qiao Z."/>
            <person name="Wang W."/>
            <person name="Yu G."/>
            <person name="Li R."/>
        </authorList>
    </citation>
    <scope>NUCLEOTIDE SEQUENCE [LARGE SCALE GENOMIC DNA]</scope>
    <source>
        <strain evidence="1 2">CHAB 5714</strain>
    </source>
</reference>
<protein>
    <recommendedName>
        <fullName evidence="3">DUF262 domain-containing protein</fullName>
    </recommendedName>
</protein>
<evidence type="ECO:0000313" key="1">
    <source>
        <dbReference type="EMBL" id="MCC5602249.1"/>
    </source>
</evidence>
<dbReference type="RefSeq" id="WP_229487216.1">
    <property type="nucleotide sequence ID" value="NZ_JAIVFQ010000046.1"/>
</dbReference>
<proteinExistence type="predicted"/>
<sequence length="120" mass="14467">MNQDNLHDILASIGKDPKINDAFLDNLLSRKEWSKILEINRITLWRWEVNIINKIPPLKASYYETGKGCRSNYLDGYQRFLSATIFFLMKGKKYEEVKRLLIANFMHLRRKDFEQWRKQQ</sequence>
<comment type="caution">
    <text evidence="1">The sequence shown here is derived from an EMBL/GenBank/DDBJ whole genome shotgun (WGS) entry which is preliminary data.</text>
</comment>
<keyword evidence="2" id="KW-1185">Reference proteome</keyword>
<evidence type="ECO:0008006" key="3">
    <source>
        <dbReference type="Google" id="ProtNLM"/>
    </source>
</evidence>
<evidence type="ECO:0000313" key="2">
    <source>
        <dbReference type="Proteomes" id="UP001199525"/>
    </source>
</evidence>
<organism evidence="1 2">
    <name type="scientific">Nostoc favosum CHAB5714</name>
    <dbReference type="NCBI Taxonomy" id="2780399"/>
    <lineage>
        <taxon>Bacteria</taxon>
        <taxon>Bacillati</taxon>
        <taxon>Cyanobacteriota</taxon>
        <taxon>Cyanophyceae</taxon>
        <taxon>Nostocales</taxon>
        <taxon>Nostocaceae</taxon>
        <taxon>Nostoc</taxon>
        <taxon>Nostoc favosum</taxon>
    </lineage>
</organism>
<accession>A0ABS8IEQ9</accession>
<dbReference type="Proteomes" id="UP001199525">
    <property type="component" value="Unassembled WGS sequence"/>
</dbReference>
<dbReference type="EMBL" id="JAIVFQ010000046">
    <property type="protein sequence ID" value="MCC5602249.1"/>
    <property type="molecule type" value="Genomic_DNA"/>
</dbReference>
<gene>
    <name evidence="1" type="ORF">LC586_24400</name>
</gene>